<dbReference type="Gene3D" id="1.20.1280.50">
    <property type="match status" value="1"/>
</dbReference>
<dbReference type="InterPro" id="IPR036047">
    <property type="entry name" value="F-box-like_dom_sf"/>
</dbReference>
<dbReference type="EMBL" id="SDEE01000297">
    <property type="protein sequence ID" value="RXW17998.1"/>
    <property type="molecule type" value="Genomic_DNA"/>
</dbReference>
<keyword evidence="3" id="KW-1185">Reference proteome</keyword>
<protein>
    <recommendedName>
        <fullName evidence="1">F-box domain-containing protein</fullName>
    </recommendedName>
</protein>
<reference evidence="2 3" key="1">
    <citation type="submission" date="2019-01" db="EMBL/GenBank/DDBJ databases">
        <title>Draft genome sequence of Psathyrella aberdarensis IHI B618.</title>
        <authorList>
            <person name="Buettner E."/>
            <person name="Kellner H."/>
        </authorList>
    </citation>
    <scope>NUCLEOTIDE SEQUENCE [LARGE SCALE GENOMIC DNA]</scope>
    <source>
        <strain evidence="2 3">IHI B618</strain>
    </source>
</reference>
<evidence type="ECO:0000313" key="2">
    <source>
        <dbReference type="EMBL" id="RXW17998.1"/>
    </source>
</evidence>
<evidence type="ECO:0000313" key="3">
    <source>
        <dbReference type="Proteomes" id="UP000290288"/>
    </source>
</evidence>
<accession>A0A4V1Q3B4</accession>
<dbReference type="Proteomes" id="UP000290288">
    <property type="component" value="Unassembled WGS sequence"/>
</dbReference>
<dbReference type="SUPFAM" id="SSF81383">
    <property type="entry name" value="F-box domain"/>
    <property type="match status" value="1"/>
</dbReference>
<evidence type="ECO:0000259" key="1">
    <source>
        <dbReference type="Pfam" id="PF12937"/>
    </source>
</evidence>
<feature type="domain" description="F-box" evidence="1">
    <location>
        <begin position="43"/>
        <end position="98"/>
    </location>
</feature>
<comment type="caution">
    <text evidence="2">The sequence shown here is derived from an EMBL/GenBank/DDBJ whole genome shotgun (WGS) entry which is preliminary data.</text>
</comment>
<dbReference type="OrthoDB" id="3068893at2759"/>
<dbReference type="InterPro" id="IPR001810">
    <property type="entry name" value="F-box_dom"/>
</dbReference>
<dbReference type="Pfam" id="PF12937">
    <property type="entry name" value="F-box-like"/>
    <property type="match status" value="1"/>
</dbReference>
<organism evidence="2 3">
    <name type="scientific">Candolleomyces aberdarensis</name>
    <dbReference type="NCBI Taxonomy" id="2316362"/>
    <lineage>
        <taxon>Eukaryota</taxon>
        <taxon>Fungi</taxon>
        <taxon>Dikarya</taxon>
        <taxon>Basidiomycota</taxon>
        <taxon>Agaricomycotina</taxon>
        <taxon>Agaricomycetes</taxon>
        <taxon>Agaricomycetidae</taxon>
        <taxon>Agaricales</taxon>
        <taxon>Agaricineae</taxon>
        <taxon>Psathyrellaceae</taxon>
        <taxon>Candolleomyces</taxon>
    </lineage>
</organism>
<proteinExistence type="predicted"/>
<dbReference type="AlphaFoldDB" id="A0A4V1Q3B4"/>
<sequence>MAAQRSFSLGKLSRFLPFDLLVMSLSPKFGRFPRGRNVRPVQLIPTEIIQAIFSFAVQPSSGDIDLEEKDLIRATIFSCSQVCRFWRTVARGYSPLWANAIDFQESSFLAIQELLQLSEPHLFDVGHRSAPFQVYRRRDILVLHILQAHSHRIREWNVDYCAGHRAEFHPWLLSHPSPGLHTARWAGPISYPHPNSNLNLLPNSAPRRLYLEDTDLTLSPSMSLLRLTHLSVCNWRPSRRLSSTQWIRFLAYTPRLQFLTIRDSTRDDGSQIPFTIPLVHLPDLRVMSLGDSISMVPLLDLFSHLEPSPMCAINLDPLPPLSSVAPAAVNQYLHMFSSRLFAHFGAFCEDPSNIPQLELAVRPHSPRCRVTLGTVRDADIALVEHLEDSSTPGIPVDGSTTAADTIIFPALNIGLAHLEGPELHQLSALSSWLLQRATTLRITFGDPFNLYPSFFQTEIVKLLSRMGNLTKLVVDEGTIRAILPMIQGRMLQPQEVMNFMGIQADSHLTPILPNLEVIEPAKCVNLDQGGEAAFSLLNFMAWRRQVGCPVDVVDFGAGSKMGRSRVVRRYGMDVARLFSIEDG</sequence>
<dbReference type="STRING" id="2316362.A0A4V1Q3B4"/>
<gene>
    <name evidence="2" type="ORF">EST38_g7856</name>
</gene>
<name>A0A4V1Q3B4_9AGAR</name>